<dbReference type="AlphaFoldDB" id="A0A1U9M8C2"/>
<reference evidence="2 3" key="1">
    <citation type="submission" date="2016-11" db="EMBL/GenBank/DDBJ databases">
        <title>Comparative genomics of Bartonella apis.</title>
        <authorList>
            <person name="Engel P."/>
        </authorList>
    </citation>
    <scope>NUCLEOTIDE SEQUENCE [LARGE SCALE GENOMIC DNA]</scope>
    <source>
        <strain evidence="2 3">BBC0178</strain>
    </source>
</reference>
<keyword evidence="3" id="KW-1185">Reference proteome</keyword>
<sequence length="273" mass="31446">MIEAKVNLVTGALNSMKRYVINLDRSEERLTHIKSVFTKEGLDFTRVKAVDGRNLSQEDYERLTQTSIWPKPLTKAEVACFLSHRECWRLIAEGDDPYGAVFEDDVKLSPHAYLFLTKFDWIPEGCDIVKLDTAEITCVLGKFNKELLDGYKLAPLLTKHYCSGGYIISKSCAKRLYDVNKQIKAPVDEIMYNPECGIFSTLNIEQMFPAVVIQIGLSSTILSERKTIKGPKHSRRTIPEKIRRELKRFKKRYLVPWALKTFRGCFWGIVPFR</sequence>
<dbReference type="CDD" id="cd06532">
    <property type="entry name" value="Glyco_transf_25"/>
    <property type="match status" value="1"/>
</dbReference>
<dbReference type="EMBL" id="CP015820">
    <property type="protein sequence ID" value="AQT41721.1"/>
    <property type="molecule type" value="Genomic_DNA"/>
</dbReference>
<dbReference type="KEGG" id="bapa:BBC0178_002130"/>
<feature type="domain" description="Glycosyl transferase family 25" evidence="1">
    <location>
        <begin position="17"/>
        <end position="191"/>
    </location>
</feature>
<dbReference type="Proteomes" id="UP000189660">
    <property type="component" value="Chromosome"/>
</dbReference>
<keyword evidence="2" id="KW-0808">Transferase</keyword>
<dbReference type="Pfam" id="PF01755">
    <property type="entry name" value="Glyco_transf_25"/>
    <property type="match status" value="1"/>
</dbReference>
<name>A0A1U9M8C2_9HYPH</name>
<dbReference type="GO" id="GO:0016740">
    <property type="term" value="F:transferase activity"/>
    <property type="evidence" value="ECO:0007669"/>
    <property type="project" value="UniProtKB-KW"/>
</dbReference>
<gene>
    <name evidence="2" type="ORF">BBC0178_002130</name>
</gene>
<evidence type="ECO:0000313" key="3">
    <source>
        <dbReference type="Proteomes" id="UP000189660"/>
    </source>
</evidence>
<dbReference type="InterPro" id="IPR002654">
    <property type="entry name" value="Glyco_trans_25"/>
</dbReference>
<protein>
    <submittedName>
        <fullName evidence="2">Glycosyl transferase, family 25</fullName>
    </submittedName>
</protein>
<evidence type="ECO:0000259" key="1">
    <source>
        <dbReference type="Pfam" id="PF01755"/>
    </source>
</evidence>
<accession>A0A1U9M8C2</accession>
<organism evidence="2 3">
    <name type="scientific">Bartonella apihabitans</name>
    <dbReference type="NCBI Taxonomy" id="2750929"/>
    <lineage>
        <taxon>Bacteria</taxon>
        <taxon>Pseudomonadati</taxon>
        <taxon>Pseudomonadota</taxon>
        <taxon>Alphaproteobacteria</taxon>
        <taxon>Hyphomicrobiales</taxon>
        <taxon>Bartonellaceae</taxon>
        <taxon>Bartonella</taxon>
    </lineage>
</organism>
<evidence type="ECO:0000313" key="2">
    <source>
        <dbReference type="EMBL" id="AQT41721.1"/>
    </source>
</evidence>
<proteinExistence type="predicted"/>